<keyword evidence="2" id="KW-0808">Transferase</keyword>
<dbReference type="GO" id="GO:0016747">
    <property type="term" value="F:acyltransferase activity, transferring groups other than amino-acyl groups"/>
    <property type="evidence" value="ECO:0007669"/>
    <property type="project" value="InterPro"/>
</dbReference>
<feature type="domain" description="N-acetyltransferase" evidence="1">
    <location>
        <begin position="14"/>
        <end position="160"/>
    </location>
</feature>
<dbReference type="Pfam" id="PF18014">
    <property type="entry name" value="Acetyltransf_18"/>
    <property type="match status" value="1"/>
</dbReference>
<keyword evidence="3" id="KW-1185">Reference proteome</keyword>
<comment type="caution">
    <text evidence="2">The sequence shown here is derived from an EMBL/GenBank/DDBJ whole genome shotgun (WGS) entry which is preliminary data.</text>
</comment>
<dbReference type="Proteomes" id="UP000235346">
    <property type="component" value="Unassembled WGS sequence"/>
</dbReference>
<dbReference type="PANTHER" id="PTHR47237">
    <property type="entry name" value="SLL0310 PROTEIN"/>
    <property type="match status" value="1"/>
</dbReference>
<protein>
    <submittedName>
        <fullName evidence="2">GNAT family N-acetyltransferase</fullName>
    </submittedName>
</protein>
<dbReference type="InterPro" id="IPR000182">
    <property type="entry name" value="GNAT_dom"/>
</dbReference>
<dbReference type="PANTHER" id="PTHR47237:SF2">
    <property type="entry name" value="BLL4206 PROTEIN"/>
    <property type="match status" value="1"/>
</dbReference>
<accession>A0A2N7TFM0</accession>
<sequence>MPNKMSKRLQTYELTVRDIHETDIDKLHELSVGVGWPHRPKDWQLLMQVGHGYVGCDEIGRVLGSAMWFPMGDDFATIGMVITSPRLQALGAGRWLTKHVLQQCGDRDLRLNATREAYRLYISLSFEPTGVACLHQGEAVDPGHVPVPSGTQVRAAEAADLAEMIRLDREAYGADRTAILERLVRLSEGTVLLREGRVAAFALCRPFGRGRVVGPIVARDVDEAMALTAPHLARHAGTFVRVDTDRSNSAFTAFLSRCGMPQHDTVTTMCLGMPRGGDGQMRMFALSGHTLG</sequence>
<proteinExistence type="predicted"/>
<dbReference type="OrthoDB" id="510731at2"/>
<organism evidence="2 3">
    <name type="scientific">Halomonas heilongjiangensis</name>
    <dbReference type="NCBI Taxonomy" id="1387883"/>
    <lineage>
        <taxon>Bacteria</taxon>
        <taxon>Pseudomonadati</taxon>
        <taxon>Pseudomonadota</taxon>
        <taxon>Gammaproteobacteria</taxon>
        <taxon>Oceanospirillales</taxon>
        <taxon>Halomonadaceae</taxon>
        <taxon>Halomonas</taxon>
    </lineage>
</organism>
<dbReference type="AlphaFoldDB" id="A0A2N7TFM0"/>
<dbReference type="PROSITE" id="PS51186">
    <property type="entry name" value="GNAT"/>
    <property type="match status" value="1"/>
</dbReference>
<dbReference type="EMBL" id="PNRE01000104">
    <property type="protein sequence ID" value="PMR66955.1"/>
    <property type="molecule type" value="Genomic_DNA"/>
</dbReference>
<gene>
    <name evidence="2" type="ORF">C1H66_21985</name>
</gene>
<dbReference type="Pfam" id="PF00583">
    <property type="entry name" value="Acetyltransf_1"/>
    <property type="match status" value="1"/>
</dbReference>
<name>A0A2N7TFM0_9GAMM</name>
<evidence type="ECO:0000313" key="2">
    <source>
        <dbReference type="EMBL" id="PMR66955.1"/>
    </source>
</evidence>
<dbReference type="InterPro" id="IPR041496">
    <property type="entry name" value="YitH/HolE_GNAT"/>
</dbReference>
<dbReference type="Gene3D" id="3.40.630.30">
    <property type="match status" value="1"/>
</dbReference>
<evidence type="ECO:0000259" key="1">
    <source>
        <dbReference type="PROSITE" id="PS51186"/>
    </source>
</evidence>
<reference evidence="2 3" key="1">
    <citation type="submission" date="2018-01" db="EMBL/GenBank/DDBJ databases">
        <title>Halomonas endophytica sp. nov., isolated from storage liquid in the stems of Populus euphratica.</title>
        <authorList>
            <person name="Chen C."/>
        </authorList>
    </citation>
    <scope>NUCLEOTIDE SEQUENCE [LARGE SCALE GENOMIC DNA]</scope>
    <source>
        <strain evidence="2 3">DSM 26881</strain>
    </source>
</reference>
<dbReference type="InterPro" id="IPR016181">
    <property type="entry name" value="Acyl_CoA_acyltransferase"/>
</dbReference>
<dbReference type="Gene3D" id="3.40.630.90">
    <property type="match status" value="1"/>
</dbReference>
<dbReference type="RefSeq" id="WP_102629998.1">
    <property type="nucleotide sequence ID" value="NZ_PDOH01000039.1"/>
</dbReference>
<evidence type="ECO:0000313" key="3">
    <source>
        <dbReference type="Proteomes" id="UP000235346"/>
    </source>
</evidence>
<dbReference type="InterPro" id="IPR052729">
    <property type="entry name" value="Acyl/Acetyltrans_Enzymes"/>
</dbReference>
<dbReference type="SUPFAM" id="SSF55729">
    <property type="entry name" value="Acyl-CoA N-acyltransferases (Nat)"/>
    <property type="match status" value="1"/>
</dbReference>